<gene>
    <name evidence="1" type="ORF">SAMN05421819_0022</name>
</gene>
<name>A0A1H5RZT9_9BACT</name>
<organism evidence="1 2">
    <name type="scientific">Bryocella elongata</name>
    <dbReference type="NCBI Taxonomy" id="863522"/>
    <lineage>
        <taxon>Bacteria</taxon>
        <taxon>Pseudomonadati</taxon>
        <taxon>Acidobacteriota</taxon>
        <taxon>Terriglobia</taxon>
        <taxon>Terriglobales</taxon>
        <taxon>Acidobacteriaceae</taxon>
        <taxon>Bryocella</taxon>
    </lineage>
</organism>
<proteinExistence type="predicted"/>
<evidence type="ECO:0000313" key="2">
    <source>
        <dbReference type="Proteomes" id="UP000236728"/>
    </source>
</evidence>
<dbReference type="AlphaFoldDB" id="A0A1H5RZT9"/>
<protein>
    <submittedName>
        <fullName evidence="1">Uncharacterized protein</fullName>
    </submittedName>
</protein>
<accession>A0A1H5RZT9</accession>
<dbReference type="EMBL" id="FNVA01000001">
    <property type="protein sequence ID" value="SEF43873.1"/>
    <property type="molecule type" value="Genomic_DNA"/>
</dbReference>
<reference evidence="1 2" key="1">
    <citation type="submission" date="2016-10" db="EMBL/GenBank/DDBJ databases">
        <authorList>
            <person name="de Groot N.N."/>
        </authorList>
    </citation>
    <scope>NUCLEOTIDE SEQUENCE [LARGE SCALE GENOMIC DNA]</scope>
    <source>
        <strain evidence="1 2">DSM 22489</strain>
    </source>
</reference>
<sequence>MVVVVDHHIAHVYQDLGEEVPKLEETVRPYDPFHFHHHLIHKKEAHYQGERAPEEKSFYEEISKGLSNANEIVLIGHGVGKSSAVDHLAQYLRTNHHDIARHVIATETVDLSALSDPEIEAIAKRHMIAVV</sequence>
<evidence type="ECO:0000313" key="1">
    <source>
        <dbReference type="EMBL" id="SEF43873.1"/>
    </source>
</evidence>
<keyword evidence="2" id="KW-1185">Reference proteome</keyword>
<dbReference type="SUPFAM" id="SSF53137">
    <property type="entry name" value="Translational machinery components"/>
    <property type="match status" value="1"/>
</dbReference>
<dbReference type="Proteomes" id="UP000236728">
    <property type="component" value="Unassembled WGS sequence"/>
</dbReference>